<dbReference type="EMBL" id="CP122566">
    <property type="protein sequence ID" value="WGH94224.1"/>
    <property type="molecule type" value="Genomic_DNA"/>
</dbReference>
<dbReference type="PANTHER" id="PTHR43188">
    <property type="entry name" value="ACYL-COENZYME A OXIDASE"/>
    <property type="match status" value="1"/>
</dbReference>
<dbReference type="RefSeq" id="WP_279675309.1">
    <property type="nucleotide sequence ID" value="NZ_CP122566.1"/>
</dbReference>
<dbReference type="Proteomes" id="UP001224674">
    <property type="component" value="Chromosome"/>
</dbReference>
<evidence type="ECO:0000259" key="7">
    <source>
        <dbReference type="Pfam" id="PF02770"/>
    </source>
</evidence>
<evidence type="ECO:0000256" key="3">
    <source>
        <dbReference type="ARBA" id="ARBA00022630"/>
    </source>
</evidence>
<dbReference type="Pfam" id="PF00441">
    <property type="entry name" value="Acyl-CoA_dh_1"/>
    <property type="match status" value="1"/>
</dbReference>
<feature type="domain" description="Acyl-CoA oxidase/dehydrogenase middle" evidence="7">
    <location>
        <begin position="138"/>
        <end position="231"/>
    </location>
</feature>
<organism evidence="9 10">
    <name type="scientific">Auritidibacter ignavus</name>
    <dbReference type="NCBI Taxonomy" id="678932"/>
    <lineage>
        <taxon>Bacteria</taxon>
        <taxon>Bacillati</taxon>
        <taxon>Actinomycetota</taxon>
        <taxon>Actinomycetes</taxon>
        <taxon>Micrococcales</taxon>
        <taxon>Micrococcaceae</taxon>
        <taxon>Auritidibacter</taxon>
    </lineage>
</organism>
<keyword evidence="10" id="KW-1185">Reference proteome</keyword>
<name>A0AAJ6AQU6_9MICC</name>
<comment type="similarity">
    <text evidence="2 5">Belongs to the acyl-CoA dehydrogenase family.</text>
</comment>
<evidence type="ECO:0000259" key="6">
    <source>
        <dbReference type="Pfam" id="PF00441"/>
    </source>
</evidence>
<dbReference type="AlphaFoldDB" id="A0AAJ6AQU6"/>
<keyword evidence="4 5" id="KW-0274">FAD</keyword>
<evidence type="ECO:0000256" key="5">
    <source>
        <dbReference type="RuleBase" id="RU362125"/>
    </source>
</evidence>
<dbReference type="InterPro" id="IPR006091">
    <property type="entry name" value="Acyl-CoA_Oxase/DH_mid-dom"/>
</dbReference>
<dbReference type="PANTHER" id="PTHR43188:SF1">
    <property type="entry name" value="ACYL-COA DEHYDROGENASE"/>
    <property type="match status" value="1"/>
</dbReference>
<dbReference type="InterPro" id="IPR009075">
    <property type="entry name" value="AcylCo_DH/oxidase_C"/>
</dbReference>
<dbReference type="Gene3D" id="1.10.540.10">
    <property type="entry name" value="Acyl-CoA dehydrogenase/oxidase, N-terminal domain"/>
    <property type="match status" value="1"/>
</dbReference>
<evidence type="ECO:0000313" key="10">
    <source>
        <dbReference type="Proteomes" id="UP001224674"/>
    </source>
</evidence>
<evidence type="ECO:0000256" key="2">
    <source>
        <dbReference type="ARBA" id="ARBA00009347"/>
    </source>
</evidence>
<comment type="cofactor">
    <cofactor evidence="1 5">
        <name>FAD</name>
        <dbReference type="ChEBI" id="CHEBI:57692"/>
    </cofactor>
</comment>
<reference evidence="9 10" key="1">
    <citation type="submission" date="2023-03" db="EMBL/GenBank/DDBJ databases">
        <title>Complete genome sequences of several Auritidibacter ignavus strains isolated from ear infections.</title>
        <authorList>
            <person name="Baehr T."/>
            <person name="Baumhoegger A.M."/>
        </authorList>
    </citation>
    <scope>NUCLEOTIDE SEQUENCE [LARGE SCALE GENOMIC DNA]</scope>
    <source>
        <strain evidence="9 10">BABAE-6</strain>
    </source>
</reference>
<dbReference type="SUPFAM" id="SSF56645">
    <property type="entry name" value="Acyl-CoA dehydrogenase NM domain-like"/>
    <property type="match status" value="1"/>
</dbReference>
<dbReference type="SUPFAM" id="SSF47203">
    <property type="entry name" value="Acyl-CoA dehydrogenase C-terminal domain-like"/>
    <property type="match status" value="1"/>
</dbReference>
<evidence type="ECO:0000256" key="1">
    <source>
        <dbReference type="ARBA" id="ARBA00001974"/>
    </source>
</evidence>
<keyword evidence="5" id="KW-0560">Oxidoreductase</keyword>
<evidence type="ECO:0000313" key="9">
    <source>
        <dbReference type="EMBL" id="WGH94224.1"/>
    </source>
</evidence>
<proteinExistence type="inferred from homology"/>
<dbReference type="Gene3D" id="2.40.110.10">
    <property type="entry name" value="Butyryl-CoA Dehydrogenase, subunit A, domain 2"/>
    <property type="match status" value="1"/>
</dbReference>
<dbReference type="Pfam" id="PF02770">
    <property type="entry name" value="Acyl-CoA_dh_M"/>
    <property type="match status" value="1"/>
</dbReference>
<dbReference type="InterPro" id="IPR045008">
    <property type="entry name" value="ACX4-like"/>
</dbReference>
<keyword evidence="3 5" id="KW-0285">Flavoprotein</keyword>
<dbReference type="Gene3D" id="1.20.140.10">
    <property type="entry name" value="Butyryl-CoA Dehydrogenase, subunit A, domain 3"/>
    <property type="match status" value="1"/>
</dbReference>
<feature type="domain" description="Acyl-CoA dehydrogenase/oxidase N-terminal" evidence="8">
    <location>
        <begin position="28"/>
        <end position="133"/>
    </location>
</feature>
<evidence type="ECO:0000256" key="4">
    <source>
        <dbReference type="ARBA" id="ARBA00022827"/>
    </source>
</evidence>
<feature type="domain" description="Acyl-CoA dehydrogenase/oxidase C-terminal" evidence="6">
    <location>
        <begin position="244"/>
        <end position="390"/>
    </location>
</feature>
<dbReference type="InterPro" id="IPR046373">
    <property type="entry name" value="Acyl-CoA_Oxase/DH_mid-dom_sf"/>
</dbReference>
<dbReference type="InterPro" id="IPR037069">
    <property type="entry name" value="AcylCoA_DH/ox_N_sf"/>
</dbReference>
<dbReference type="InterPro" id="IPR036250">
    <property type="entry name" value="AcylCo_DH-like_C"/>
</dbReference>
<accession>A0AAJ6AQU6</accession>
<dbReference type="GO" id="GO:0006635">
    <property type="term" value="P:fatty acid beta-oxidation"/>
    <property type="evidence" value="ECO:0007669"/>
    <property type="project" value="InterPro"/>
</dbReference>
<evidence type="ECO:0000259" key="8">
    <source>
        <dbReference type="Pfam" id="PF02771"/>
    </source>
</evidence>
<sequence>MTSTVACDPELRLPFPDAHLFDVASLLTADERQALRAVRSYMQDVVRPVIVDYWNREEFPFELLPGMAEVGLADVALQDRSWLYRGLVYSEVSRVDVSLGALVGIHNELIVGMVNQLGSEAQRQQWLPKLTRFEAVGSFGMTEPDHGSDIAGGLETTATPVEGGWVINGAKRWIGAGTFCDFLLAWAKDAADGSVKAFLIDSSTPGFSAAKIGHKIGLRVMQNADITLDNVLVSSDDMLPGVVGFDSANEMLRNSRVWVGWQAVGAQLGAFDVMRNYALNRQQFGRRLVKFQLIQQGLADLISNAHACLGIMMNIARLQETNQIEMVHAAMGKATGSRLLRESAAIARNALGGNGILSTYEAAKIFGDAEVIHTYEGTYEINSLIVSRAVTGHSAFV</sequence>
<dbReference type="GO" id="GO:0050660">
    <property type="term" value="F:flavin adenine dinucleotide binding"/>
    <property type="evidence" value="ECO:0007669"/>
    <property type="project" value="InterPro"/>
</dbReference>
<dbReference type="Pfam" id="PF02771">
    <property type="entry name" value="Acyl-CoA_dh_N"/>
    <property type="match status" value="1"/>
</dbReference>
<protein>
    <submittedName>
        <fullName evidence="9">Acyl-CoA dehydrogenase family protein</fullName>
    </submittedName>
</protein>
<dbReference type="InterPro" id="IPR009100">
    <property type="entry name" value="AcylCoA_DH/oxidase_NM_dom_sf"/>
</dbReference>
<dbReference type="GO" id="GO:0003995">
    <property type="term" value="F:acyl-CoA dehydrogenase activity"/>
    <property type="evidence" value="ECO:0007669"/>
    <property type="project" value="InterPro"/>
</dbReference>
<dbReference type="InterPro" id="IPR013786">
    <property type="entry name" value="AcylCoA_DH/ox_N"/>
</dbReference>
<gene>
    <name evidence="9" type="ORF">QDX21_05400</name>
</gene>